<proteinExistence type="inferred from homology"/>
<comment type="caution">
    <text evidence="7">The sequence shown here is derived from an EMBL/GenBank/DDBJ whole genome shotgun (WGS) entry which is preliminary data.</text>
</comment>
<dbReference type="GO" id="GO:0005524">
    <property type="term" value="F:ATP binding"/>
    <property type="evidence" value="ECO:0007669"/>
    <property type="project" value="UniProtKB-KW"/>
</dbReference>
<keyword evidence="1" id="KW-0004">4Fe-4S</keyword>
<evidence type="ECO:0000256" key="2">
    <source>
        <dbReference type="ARBA" id="ARBA00022723"/>
    </source>
</evidence>
<dbReference type="Gene3D" id="3.40.50.300">
    <property type="entry name" value="P-loop containing nucleotide triphosphate hydrolases"/>
    <property type="match status" value="2"/>
</dbReference>
<sequence length="326" mass="35863">MTDIPNDAPEHCPGTQSESAGKVSACQGCPNQSICSSGVTRGPDPGIELVRNRLESVKYKILVLSGKGGVGKSTFTSFLLVDWQLVILIEMWQFWILIFVDLPYHELWVWQESKSIRVVQDGLQYLSLLPRLNYVEDNLSVMSIGFLLASPDDAIIWRGPKKNGMIRQFLSEVDWGSLDFLVIDTPPGTSDEHLSAAQYLMNADLTGAVVLTTPHEVALLDVRKEIDFCRKVNIPLLGVVENMAAFVCPNCKTETDIFPAQTGGASKMADELKIPFLGSVPLDPRLARSCDEGTNFLTDIPDSPATKAFNKILEGIVEACETSRKC</sequence>
<dbReference type="InterPro" id="IPR033756">
    <property type="entry name" value="YlxH/NBP35"/>
</dbReference>
<dbReference type="InterPro" id="IPR000808">
    <property type="entry name" value="Mrp-like_CS"/>
</dbReference>
<accession>A0AAD7ZK86</accession>
<evidence type="ECO:0008006" key="9">
    <source>
        <dbReference type="Google" id="ProtNLM"/>
    </source>
</evidence>
<evidence type="ECO:0000256" key="5">
    <source>
        <dbReference type="ARBA" id="ARBA00023004"/>
    </source>
</evidence>
<evidence type="ECO:0000313" key="8">
    <source>
        <dbReference type="Proteomes" id="UP001233999"/>
    </source>
</evidence>
<evidence type="ECO:0000256" key="4">
    <source>
        <dbReference type="ARBA" id="ARBA00022840"/>
    </source>
</evidence>
<dbReference type="EMBL" id="JASPKZ010007815">
    <property type="protein sequence ID" value="KAJ9582279.1"/>
    <property type="molecule type" value="Genomic_DNA"/>
</dbReference>
<dbReference type="Proteomes" id="UP001233999">
    <property type="component" value="Unassembled WGS sequence"/>
</dbReference>
<keyword evidence="5" id="KW-0408">Iron</keyword>
<dbReference type="GO" id="GO:0051539">
    <property type="term" value="F:4 iron, 4 sulfur cluster binding"/>
    <property type="evidence" value="ECO:0007669"/>
    <property type="project" value="UniProtKB-KW"/>
</dbReference>
<dbReference type="PANTHER" id="PTHR23264">
    <property type="entry name" value="NUCLEOTIDE-BINDING PROTEIN NBP35 YEAST -RELATED"/>
    <property type="match status" value="1"/>
</dbReference>
<gene>
    <name evidence="7" type="ORF">L9F63_003408</name>
</gene>
<evidence type="ECO:0000256" key="1">
    <source>
        <dbReference type="ARBA" id="ARBA00022485"/>
    </source>
</evidence>
<dbReference type="GO" id="GO:0046872">
    <property type="term" value="F:metal ion binding"/>
    <property type="evidence" value="ECO:0007669"/>
    <property type="project" value="UniProtKB-KW"/>
</dbReference>
<name>A0AAD7ZK86_DIPPU</name>
<dbReference type="InterPro" id="IPR019591">
    <property type="entry name" value="Mrp/NBP35_ATP-bd"/>
</dbReference>
<keyword evidence="6" id="KW-0411">Iron-sulfur</keyword>
<keyword evidence="8" id="KW-1185">Reference proteome</keyword>
<keyword evidence="3" id="KW-0547">Nucleotide-binding</keyword>
<protein>
    <recommendedName>
        <fullName evidence="9">Cytosolic Fe-S cluster assembly factor NUBP1 homolog</fullName>
    </recommendedName>
</protein>
<dbReference type="GO" id="GO:0005829">
    <property type="term" value="C:cytosol"/>
    <property type="evidence" value="ECO:0007669"/>
    <property type="project" value="TreeGrafter"/>
</dbReference>
<dbReference type="AlphaFoldDB" id="A0AAD7ZK86"/>
<dbReference type="HAMAP" id="MF_02040">
    <property type="entry name" value="Mrp_NBP35"/>
    <property type="match status" value="1"/>
</dbReference>
<dbReference type="InterPro" id="IPR027417">
    <property type="entry name" value="P-loop_NTPase"/>
</dbReference>
<organism evidence="7 8">
    <name type="scientific">Diploptera punctata</name>
    <name type="common">Pacific beetle cockroach</name>
    <dbReference type="NCBI Taxonomy" id="6984"/>
    <lineage>
        <taxon>Eukaryota</taxon>
        <taxon>Metazoa</taxon>
        <taxon>Ecdysozoa</taxon>
        <taxon>Arthropoda</taxon>
        <taxon>Hexapoda</taxon>
        <taxon>Insecta</taxon>
        <taxon>Pterygota</taxon>
        <taxon>Neoptera</taxon>
        <taxon>Polyneoptera</taxon>
        <taxon>Dictyoptera</taxon>
        <taxon>Blattodea</taxon>
        <taxon>Blaberoidea</taxon>
        <taxon>Blaberidae</taxon>
        <taxon>Diplopterinae</taxon>
        <taxon>Diploptera</taxon>
    </lineage>
</organism>
<evidence type="ECO:0000256" key="3">
    <source>
        <dbReference type="ARBA" id="ARBA00022741"/>
    </source>
</evidence>
<dbReference type="Pfam" id="PF10609">
    <property type="entry name" value="ParA"/>
    <property type="match status" value="1"/>
</dbReference>
<evidence type="ECO:0000313" key="7">
    <source>
        <dbReference type="EMBL" id="KAJ9582279.1"/>
    </source>
</evidence>
<keyword evidence="2" id="KW-0479">Metal-binding</keyword>
<dbReference type="PROSITE" id="PS01215">
    <property type="entry name" value="MRP"/>
    <property type="match status" value="1"/>
</dbReference>
<evidence type="ECO:0000256" key="6">
    <source>
        <dbReference type="ARBA" id="ARBA00023014"/>
    </source>
</evidence>
<dbReference type="GO" id="GO:0140663">
    <property type="term" value="F:ATP-dependent FeS chaperone activity"/>
    <property type="evidence" value="ECO:0007669"/>
    <property type="project" value="InterPro"/>
</dbReference>
<reference evidence="7" key="2">
    <citation type="submission" date="2023-05" db="EMBL/GenBank/DDBJ databases">
        <authorList>
            <person name="Fouks B."/>
        </authorList>
    </citation>
    <scope>NUCLEOTIDE SEQUENCE</scope>
    <source>
        <strain evidence="7">Stay&amp;Tobe</strain>
        <tissue evidence="7">Testes</tissue>
    </source>
</reference>
<reference evidence="7" key="1">
    <citation type="journal article" date="2023" name="IScience">
        <title>Live-bearing cockroach genome reveals convergent evolutionary mechanisms linked to viviparity in insects and beyond.</title>
        <authorList>
            <person name="Fouks B."/>
            <person name="Harrison M.C."/>
            <person name="Mikhailova A.A."/>
            <person name="Marchal E."/>
            <person name="English S."/>
            <person name="Carruthers M."/>
            <person name="Jennings E.C."/>
            <person name="Chiamaka E.L."/>
            <person name="Frigard R.A."/>
            <person name="Pippel M."/>
            <person name="Attardo G.M."/>
            <person name="Benoit J.B."/>
            <person name="Bornberg-Bauer E."/>
            <person name="Tobe S.S."/>
        </authorList>
    </citation>
    <scope>NUCLEOTIDE SEQUENCE</scope>
    <source>
        <strain evidence="7">Stay&amp;Tobe</strain>
    </source>
</reference>
<dbReference type="PANTHER" id="PTHR23264:SF35">
    <property type="entry name" value="CYTOSOLIC FE-S CLUSTER ASSEMBLY FACTOR NUBP1"/>
    <property type="match status" value="1"/>
</dbReference>
<dbReference type="GO" id="GO:0016226">
    <property type="term" value="P:iron-sulfur cluster assembly"/>
    <property type="evidence" value="ECO:0007669"/>
    <property type="project" value="InterPro"/>
</dbReference>
<dbReference type="SUPFAM" id="SSF52540">
    <property type="entry name" value="P-loop containing nucleoside triphosphate hydrolases"/>
    <property type="match status" value="1"/>
</dbReference>
<keyword evidence="4" id="KW-0067">ATP-binding</keyword>
<dbReference type="CDD" id="cd02037">
    <property type="entry name" value="Mrp_NBP35"/>
    <property type="match status" value="1"/>
</dbReference>